<evidence type="ECO:0000256" key="1">
    <source>
        <dbReference type="ARBA" id="ARBA00022448"/>
    </source>
</evidence>
<dbReference type="GO" id="GO:0020037">
    <property type="term" value="F:heme binding"/>
    <property type="evidence" value="ECO:0007669"/>
    <property type="project" value="InterPro"/>
</dbReference>
<organism evidence="10 11">
    <name type="scientific">Seinonella peptonophila</name>
    <dbReference type="NCBI Taxonomy" id="112248"/>
    <lineage>
        <taxon>Bacteria</taxon>
        <taxon>Bacillati</taxon>
        <taxon>Bacillota</taxon>
        <taxon>Bacilli</taxon>
        <taxon>Bacillales</taxon>
        <taxon>Thermoactinomycetaceae</taxon>
        <taxon>Seinonella</taxon>
    </lineage>
</organism>
<sequence length="112" mass="12236">MIKKSIIHLLTVTALIIVIAGCQSQTNQQSQKTETTQEVSQAPDQIFSNNCSSCHGMTLEGGMGPNLQKIGSKLKKEQIADIIKNGKNSMPSQPQISDQARDKLADWLAQKK</sequence>
<keyword evidence="11" id="KW-1185">Reference proteome</keyword>
<keyword evidence="2 6" id="KW-0349">Heme</keyword>
<dbReference type="RefSeq" id="WP_245815566.1">
    <property type="nucleotide sequence ID" value="NZ_FQVL01000005.1"/>
</dbReference>
<dbReference type="SUPFAM" id="SSF46626">
    <property type="entry name" value="Cytochrome c"/>
    <property type="match status" value="1"/>
</dbReference>
<dbReference type="PIRSF" id="PIRSF000025">
    <property type="entry name" value="Cytc_Bsub_c550"/>
    <property type="match status" value="1"/>
</dbReference>
<dbReference type="STRING" id="112248.SAMN05444392_105129"/>
<dbReference type="PANTHER" id="PTHR37823:SF4">
    <property type="entry name" value="MENAQUINOL-CYTOCHROME C REDUCTASE CYTOCHROME B_C SUBUNIT"/>
    <property type="match status" value="1"/>
</dbReference>
<keyword evidence="5 7" id="KW-0408">Iron</keyword>
<dbReference type="Gene3D" id="1.10.760.10">
    <property type="entry name" value="Cytochrome c-like domain"/>
    <property type="match status" value="1"/>
</dbReference>
<dbReference type="PANTHER" id="PTHR37823">
    <property type="entry name" value="CYTOCHROME C-553-LIKE"/>
    <property type="match status" value="1"/>
</dbReference>
<protein>
    <submittedName>
        <fullName evidence="10">Cytochrome c551/cytochrome c550</fullName>
    </submittedName>
</protein>
<evidence type="ECO:0000256" key="5">
    <source>
        <dbReference type="ARBA" id="ARBA00023004"/>
    </source>
</evidence>
<evidence type="ECO:0000256" key="3">
    <source>
        <dbReference type="ARBA" id="ARBA00022723"/>
    </source>
</evidence>
<evidence type="ECO:0000256" key="4">
    <source>
        <dbReference type="ARBA" id="ARBA00022982"/>
    </source>
</evidence>
<feature type="binding site" description="covalent" evidence="6">
    <location>
        <position position="51"/>
    </location>
    <ligand>
        <name>heme c</name>
        <dbReference type="ChEBI" id="CHEBI:61717"/>
    </ligand>
</feature>
<accession>A0A1M4XQI0</accession>
<gene>
    <name evidence="10" type="ORF">SAMN05444392_105129</name>
</gene>
<feature type="domain" description="Cytochrome c" evidence="9">
    <location>
        <begin position="38"/>
        <end position="112"/>
    </location>
</feature>
<dbReference type="InterPro" id="IPR036909">
    <property type="entry name" value="Cyt_c-like_dom_sf"/>
</dbReference>
<dbReference type="GO" id="GO:0005506">
    <property type="term" value="F:iron ion binding"/>
    <property type="evidence" value="ECO:0007669"/>
    <property type="project" value="InterPro"/>
</dbReference>
<evidence type="ECO:0000256" key="7">
    <source>
        <dbReference type="PIRSR" id="PIRSR000025-2"/>
    </source>
</evidence>
<dbReference type="InterPro" id="IPR051811">
    <property type="entry name" value="Cytochrome_c550/c551-like"/>
</dbReference>
<keyword evidence="8" id="KW-0732">Signal</keyword>
<evidence type="ECO:0000256" key="6">
    <source>
        <dbReference type="PIRSR" id="PIRSR000025-1"/>
    </source>
</evidence>
<name>A0A1M4XQI0_9BACL</name>
<comment type="PTM">
    <text evidence="6">Binds 1 heme c group covalently per subunit.</text>
</comment>
<dbReference type="InterPro" id="IPR012218">
    <property type="entry name" value="Cyt_c_BACSU-c550-type"/>
</dbReference>
<keyword evidence="3 7" id="KW-0479">Metal-binding</keyword>
<evidence type="ECO:0000313" key="10">
    <source>
        <dbReference type="EMBL" id="SHE95837.1"/>
    </source>
</evidence>
<dbReference type="Pfam" id="PF13442">
    <property type="entry name" value="Cytochrome_CBB3"/>
    <property type="match status" value="1"/>
</dbReference>
<dbReference type="InterPro" id="IPR009056">
    <property type="entry name" value="Cyt_c-like_dom"/>
</dbReference>
<proteinExistence type="predicted"/>
<keyword evidence="4" id="KW-0249">Electron transport</keyword>
<feature type="chain" id="PRO_5038390148" evidence="8">
    <location>
        <begin position="25"/>
        <end position="112"/>
    </location>
</feature>
<dbReference type="GO" id="GO:0016020">
    <property type="term" value="C:membrane"/>
    <property type="evidence" value="ECO:0007669"/>
    <property type="project" value="InterPro"/>
</dbReference>
<feature type="binding site" description="covalent" evidence="6">
    <location>
        <position position="54"/>
    </location>
    <ligand>
        <name>heme c</name>
        <dbReference type="ChEBI" id="CHEBI:61717"/>
    </ligand>
</feature>
<dbReference type="EMBL" id="FQVL01000005">
    <property type="protein sequence ID" value="SHE95837.1"/>
    <property type="molecule type" value="Genomic_DNA"/>
</dbReference>
<dbReference type="AlphaFoldDB" id="A0A1M4XQI0"/>
<keyword evidence="1" id="KW-0813">Transport</keyword>
<dbReference type="PROSITE" id="PS51257">
    <property type="entry name" value="PROKAR_LIPOPROTEIN"/>
    <property type="match status" value="1"/>
</dbReference>
<evidence type="ECO:0000256" key="8">
    <source>
        <dbReference type="SAM" id="SignalP"/>
    </source>
</evidence>
<dbReference type="PROSITE" id="PS51007">
    <property type="entry name" value="CYTC"/>
    <property type="match status" value="1"/>
</dbReference>
<feature type="signal peptide" evidence="8">
    <location>
        <begin position="1"/>
        <end position="24"/>
    </location>
</feature>
<reference evidence="10 11" key="1">
    <citation type="submission" date="2016-11" db="EMBL/GenBank/DDBJ databases">
        <authorList>
            <person name="Jaros S."/>
            <person name="Januszkiewicz K."/>
            <person name="Wedrychowicz H."/>
        </authorList>
    </citation>
    <scope>NUCLEOTIDE SEQUENCE [LARGE SCALE GENOMIC DNA]</scope>
    <source>
        <strain evidence="10 11">DSM 44666</strain>
    </source>
</reference>
<evidence type="ECO:0000256" key="2">
    <source>
        <dbReference type="ARBA" id="ARBA00022617"/>
    </source>
</evidence>
<dbReference type="GO" id="GO:0009055">
    <property type="term" value="F:electron transfer activity"/>
    <property type="evidence" value="ECO:0007669"/>
    <property type="project" value="InterPro"/>
</dbReference>
<evidence type="ECO:0000313" key="11">
    <source>
        <dbReference type="Proteomes" id="UP000184476"/>
    </source>
</evidence>
<dbReference type="Proteomes" id="UP000184476">
    <property type="component" value="Unassembled WGS sequence"/>
</dbReference>
<evidence type="ECO:0000259" key="9">
    <source>
        <dbReference type="PROSITE" id="PS51007"/>
    </source>
</evidence>
<feature type="binding site" description="axial binding residue" evidence="7">
    <location>
        <position position="55"/>
    </location>
    <ligand>
        <name>heme c</name>
        <dbReference type="ChEBI" id="CHEBI:61717"/>
    </ligand>
    <ligandPart>
        <name>Fe</name>
        <dbReference type="ChEBI" id="CHEBI:18248"/>
    </ligandPart>
</feature>
<feature type="binding site" description="axial binding residue" evidence="7">
    <location>
        <position position="90"/>
    </location>
    <ligand>
        <name>heme c</name>
        <dbReference type="ChEBI" id="CHEBI:61717"/>
    </ligand>
    <ligandPart>
        <name>Fe</name>
        <dbReference type="ChEBI" id="CHEBI:18248"/>
    </ligandPart>
</feature>